<keyword evidence="3" id="KW-1185">Reference proteome</keyword>
<protein>
    <submittedName>
        <fullName evidence="1 2">Uncharacterized protein</fullName>
    </submittedName>
</protein>
<reference evidence="3" key="2">
    <citation type="submission" date="2012-11" db="EMBL/GenBank/DDBJ databases">
        <authorList>
            <person name="Kuo A."/>
            <person name="Curtis B.A."/>
            <person name="Tanifuji G."/>
            <person name="Burki F."/>
            <person name="Gruber A."/>
            <person name="Irimia M."/>
            <person name="Maruyama S."/>
            <person name="Arias M.C."/>
            <person name="Ball S.G."/>
            <person name="Gile G.H."/>
            <person name="Hirakawa Y."/>
            <person name="Hopkins J.F."/>
            <person name="Rensing S.A."/>
            <person name="Schmutz J."/>
            <person name="Symeonidi A."/>
            <person name="Elias M."/>
            <person name="Eveleigh R.J."/>
            <person name="Herman E.K."/>
            <person name="Klute M.J."/>
            <person name="Nakayama T."/>
            <person name="Obornik M."/>
            <person name="Reyes-Prieto A."/>
            <person name="Armbrust E.V."/>
            <person name="Aves S.J."/>
            <person name="Beiko R.G."/>
            <person name="Coutinho P."/>
            <person name="Dacks J.B."/>
            <person name="Durnford D.G."/>
            <person name="Fast N.M."/>
            <person name="Green B.R."/>
            <person name="Grisdale C."/>
            <person name="Hempe F."/>
            <person name="Henrissat B."/>
            <person name="Hoppner M.P."/>
            <person name="Ishida K.-I."/>
            <person name="Kim E."/>
            <person name="Koreny L."/>
            <person name="Kroth P.G."/>
            <person name="Liu Y."/>
            <person name="Malik S.-B."/>
            <person name="Maier U.G."/>
            <person name="McRose D."/>
            <person name="Mock T."/>
            <person name="Neilson J.A."/>
            <person name="Onodera N.T."/>
            <person name="Poole A.M."/>
            <person name="Pritham E.J."/>
            <person name="Richards T.A."/>
            <person name="Rocap G."/>
            <person name="Roy S.W."/>
            <person name="Sarai C."/>
            <person name="Schaack S."/>
            <person name="Shirato S."/>
            <person name="Slamovits C.H."/>
            <person name="Spencer D.F."/>
            <person name="Suzuki S."/>
            <person name="Worden A.Z."/>
            <person name="Zauner S."/>
            <person name="Barry K."/>
            <person name="Bell C."/>
            <person name="Bharti A.K."/>
            <person name="Crow J.A."/>
            <person name="Grimwood J."/>
            <person name="Kramer R."/>
            <person name="Lindquist E."/>
            <person name="Lucas S."/>
            <person name="Salamov A."/>
            <person name="McFadden G.I."/>
            <person name="Lane C.E."/>
            <person name="Keeling P.J."/>
            <person name="Gray M.W."/>
            <person name="Grigoriev I.V."/>
            <person name="Archibald J.M."/>
        </authorList>
    </citation>
    <scope>NUCLEOTIDE SEQUENCE</scope>
    <source>
        <strain evidence="3">CCMP2712</strain>
    </source>
</reference>
<dbReference type="HOGENOM" id="CLU_2202065_0_0_1"/>
<dbReference type="AlphaFoldDB" id="L1J3B1"/>
<evidence type="ECO:0000313" key="2">
    <source>
        <dbReference type="EnsemblProtists" id="EKX42772"/>
    </source>
</evidence>
<evidence type="ECO:0000313" key="1">
    <source>
        <dbReference type="EMBL" id="EKX42772.1"/>
    </source>
</evidence>
<dbReference type="Proteomes" id="UP000011087">
    <property type="component" value="Unassembled WGS sequence"/>
</dbReference>
<reference evidence="1 3" key="1">
    <citation type="journal article" date="2012" name="Nature">
        <title>Algal genomes reveal evolutionary mosaicism and the fate of nucleomorphs.</title>
        <authorList>
            <consortium name="DOE Joint Genome Institute"/>
            <person name="Curtis B.A."/>
            <person name="Tanifuji G."/>
            <person name="Burki F."/>
            <person name="Gruber A."/>
            <person name="Irimia M."/>
            <person name="Maruyama S."/>
            <person name="Arias M.C."/>
            <person name="Ball S.G."/>
            <person name="Gile G.H."/>
            <person name="Hirakawa Y."/>
            <person name="Hopkins J.F."/>
            <person name="Kuo A."/>
            <person name="Rensing S.A."/>
            <person name="Schmutz J."/>
            <person name="Symeonidi A."/>
            <person name="Elias M."/>
            <person name="Eveleigh R.J."/>
            <person name="Herman E.K."/>
            <person name="Klute M.J."/>
            <person name="Nakayama T."/>
            <person name="Obornik M."/>
            <person name="Reyes-Prieto A."/>
            <person name="Armbrust E.V."/>
            <person name="Aves S.J."/>
            <person name="Beiko R.G."/>
            <person name="Coutinho P."/>
            <person name="Dacks J.B."/>
            <person name="Durnford D.G."/>
            <person name="Fast N.M."/>
            <person name="Green B.R."/>
            <person name="Grisdale C.J."/>
            <person name="Hempel F."/>
            <person name="Henrissat B."/>
            <person name="Hoppner M.P."/>
            <person name="Ishida K."/>
            <person name="Kim E."/>
            <person name="Koreny L."/>
            <person name="Kroth P.G."/>
            <person name="Liu Y."/>
            <person name="Malik S.B."/>
            <person name="Maier U.G."/>
            <person name="McRose D."/>
            <person name="Mock T."/>
            <person name="Neilson J.A."/>
            <person name="Onodera N.T."/>
            <person name="Poole A.M."/>
            <person name="Pritham E.J."/>
            <person name="Richards T.A."/>
            <person name="Rocap G."/>
            <person name="Roy S.W."/>
            <person name="Sarai C."/>
            <person name="Schaack S."/>
            <person name="Shirato S."/>
            <person name="Slamovits C.H."/>
            <person name="Spencer D.F."/>
            <person name="Suzuki S."/>
            <person name="Worden A.Z."/>
            <person name="Zauner S."/>
            <person name="Barry K."/>
            <person name="Bell C."/>
            <person name="Bharti A.K."/>
            <person name="Crow J.A."/>
            <person name="Grimwood J."/>
            <person name="Kramer R."/>
            <person name="Lindquist E."/>
            <person name="Lucas S."/>
            <person name="Salamov A."/>
            <person name="McFadden G.I."/>
            <person name="Lane C.E."/>
            <person name="Keeling P.J."/>
            <person name="Gray M.W."/>
            <person name="Grigoriev I.V."/>
            <person name="Archibald J.M."/>
        </authorList>
    </citation>
    <scope>NUCLEOTIDE SEQUENCE</scope>
    <source>
        <strain evidence="1 3">CCMP2712</strain>
    </source>
</reference>
<gene>
    <name evidence="1" type="ORF">GUITHDRAFT_111142</name>
</gene>
<dbReference type="EMBL" id="JH993014">
    <property type="protein sequence ID" value="EKX42772.1"/>
    <property type="molecule type" value="Genomic_DNA"/>
</dbReference>
<reference evidence="2" key="3">
    <citation type="submission" date="2016-03" db="UniProtKB">
        <authorList>
            <consortium name="EnsemblProtists"/>
        </authorList>
    </citation>
    <scope>IDENTIFICATION</scope>
</reference>
<dbReference type="KEGG" id="gtt:GUITHDRAFT_111142"/>
<name>L1J3B1_GUITC</name>
<dbReference type="PaxDb" id="55529-EKX42772"/>
<organism evidence="1">
    <name type="scientific">Guillardia theta (strain CCMP2712)</name>
    <name type="common">Cryptophyte</name>
    <dbReference type="NCBI Taxonomy" id="905079"/>
    <lineage>
        <taxon>Eukaryota</taxon>
        <taxon>Cryptophyceae</taxon>
        <taxon>Pyrenomonadales</taxon>
        <taxon>Geminigeraceae</taxon>
        <taxon>Guillardia</taxon>
    </lineage>
</organism>
<dbReference type="GeneID" id="17299403"/>
<dbReference type="RefSeq" id="XP_005829752.1">
    <property type="nucleotide sequence ID" value="XM_005829695.1"/>
</dbReference>
<dbReference type="EnsemblProtists" id="EKX42772">
    <property type="protein sequence ID" value="EKX42772"/>
    <property type="gene ID" value="GUITHDRAFT_111142"/>
</dbReference>
<evidence type="ECO:0000313" key="3">
    <source>
        <dbReference type="Proteomes" id="UP000011087"/>
    </source>
</evidence>
<sequence>MAVCGMYFMIEEPLPAIRVLWQTLGGLSGFSRNVIAVDAFKRDGNTLESFGGLIIIISWSLRERILDKFASHCWKAAARQEGHQHNRQIRYQWAAGECTRRHHQIVLL</sequence>
<proteinExistence type="predicted"/>
<accession>L1J3B1</accession>